<gene>
    <name evidence="6" type="ORF">JBL43_16970</name>
</gene>
<dbReference type="InterPro" id="IPR033453">
    <property type="entry name" value="Glyco_hydro_30_TIM-barrel"/>
</dbReference>
<accession>A0ABS0WVC6</accession>
<dbReference type="PANTHER" id="PTHR11069">
    <property type="entry name" value="GLUCOSYLCERAMIDASE"/>
    <property type="match status" value="1"/>
</dbReference>
<evidence type="ECO:0000256" key="3">
    <source>
        <dbReference type="ARBA" id="ARBA00022801"/>
    </source>
</evidence>
<comment type="caution">
    <text evidence="6">The sequence shown here is derived from an EMBL/GenBank/DDBJ whole genome shotgun (WGS) entry which is preliminary data.</text>
</comment>
<name>A0ABS0WVC6_9FLAO</name>
<dbReference type="Gene3D" id="3.20.20.80">
    <property type="entry name" value="Glycosidases"/>
    <property type="match status" value="1"/>
</dbReference>
<evidence type="ECO:0000256" key="4">
    <source>
        <dbReference type="RuleBase" id="RU361188"/>
    </source>
</evidence>
<evidence type="ECO:0000313" key="6">
    <source>
        <dbReference type="EMBL" id="MBJ2175950.1"/>
    </source>
</evidence>
<evidence type="ECO:0000313" key="7">
    <source>
        <dbReference type="Proteomes" id="UP000623301"/>
    </source>
</evidence>
<dbReference type="PANTHER" id="PTHR11069:SF23">
    <property type="entry name" value="LYSOSOMAL ACID GLUCOSYLCERAMIDASE"/>
    <property type="match status" value="1"/>
</dbReference>
<protein>
    <recommendedName>
        <fullName evidence="5">Glycosyl hydrolase family 30 TIM-barrel domain-containing protein</fullName>
    </recommendedName>
</protein>
<keyword evidence="7" id="KW-1185">Reference proteome</keyword>
<dbReference type="InterPro" id="IPR001139">
    <property type="entry name" value="Glyco_hydro_30"/>
</dbReference>
<keyword evidence="4" id="KW-0326">Glycosidase</keyword>
<dbReference type="EMBL" id="JAEHFJ010000010">
    <property type="protein sequence ID" value="MBJ2175950.1"/>
    <property type="molecule type" value="Genomic_DNA"/>
</dbReference>
<dbReference type="Pfam" id="PF02055">
    <property type="entry name" value="Glyco_hydro_30"/>
    <property type="match status" value="1"/>
</dbReference>
<evidence type="ECO:0000259" key="5">
    <source>
        <dbReference type="Pfam" id="PF02055"/>
    </source>
</evidence>
<sequence>MKKIILITVLGCILSIGLVANSPKESFKYQLELNYVVLSEGTKVNAQPVLSKSIFENSNQEATISYKVQMDNVIHSELSGIGGAFNEMGGEAFASLTVGDQKSLVEALFSMTNGSGFSNCRTAVGSSDFGLSAYSYSQTPNDYKMKNFSVAREELTLIPFMQAAYNENPDLKMFASPWSPPGWMKESGKMDGGDKMKEKNILKPDPKIYEAYALYFAKYIKSYLEHGITINRLIIQNETDMNPKYPGCDMQPEQMEDLISNYIIPQMKKSKLDVELWAGSFRGKRKDAQKFMSLEGAENVEGVGLQYCPQSTMNELRTKHVGIKMMHTEGRCENGENSMKQAQKRFSEVSDWINSGTENYCYWNIILNETSTSGWGWKQNSLININRQSGNITYNPDYAPISLLSQYIRPGDQSVMVKTPEDKKAIAVKNKNRVVVFLENKETDVSIQSIDISGEKYTVELPAQSLCAFVFKKHK</sequence>
<dbReference type="SUPFAM" id="SSF51445">
    <property type="entry name" value="(Trans)glycosidases"/>
    <property type="match status" value="1"/>
</dbReference>
<dbReference type="Proteomes" id="UP000623301">
    <property type="component" value="Unassembled WGS sequence"/>
</dbReference>
<evidence type="ECO:0000256" key="2">
    <source>
        <dbReference type="ARBA" id="ARBA00022729"/>
    </source>
</evidence>
<feature type="domain" description="Glycosyl hydrolase family 30 TIM-barrel" evidence="5">
    <location>
        <begin position="79"/>
        <end position="276"/>
    </location>
</feature>
<dbReference type="RefSeq" id="WP_198842592.1">
    <property type="nucleotide sequence ID" value="NZ_JAEHFJ010000010.1"/>
</dbReference>
<comment type="similarity">
    <text evidence="1 4">Belongs to the glycosyl hydrolase 30 family.</text>
</comment>
<proteinExistence type="inferred from homology"/>
<evidence type="ECO:0000256" key="1">
    <source>
        <dbReference type="ARBA" id="ARBA00005382"/>
    </source>
</evidence>
<keyword evidence="2" id="KW-0732">Signal</keyword>
<keyword evidence="3 4" id="KW-0378">Hydrolase</keyword>
<dbReference type="InterPro" id="IPR017853">
    <property type="entry name" value="GH"/>
</dbReference>
<reference evidence="6 7" key="1">
    <citation type="submission" date="2020-12" db="EMBL/GenBank/DDBJ databases">
        <title>Aureibaculum luteum sp. nov. and Aureibaculum flavum sp. nov., novel members of the family Flavobacteriaceae isolated from Antarctic intertidal sediments.</title>
        <authorList>
            <person name="He X."/>
            <person name="Zhang X."/>
        </authorList>
    </citation>
    <scope>NUCLEOTIDE SEQUENCE [LARGE SCALE GENOMIC DNA]</scope>
    <source>
        <strain evidence="6 7">A20</strain>
    </source>
</reference>
<dbReference type="PRINTS" id="PR00843">
    <property type="entry name" value="GLHYDRLASE30"/>
</dbReference>
<organism evidence="6 7">
    <name type="scientific">Aureibaculum flavum</name>
    <dbReference type="NCBI Taxonomy" id="2795986"/>
    <lineage>
        <taxon>Bacteria</taxon>
        <taxon>Pseudomonadati</taxon>
        <taxon>Bacteroidota</taxon>
        <taxon>Flavobacteriia</taxon>
        <taxon>Flavobacteriales</taxon>
        <taxon>Flavobacteriaceae</taxon>
        <taxon>Aureibaculum</taxon>
    </lineage>
</organism>